<dbReference type="PROSITE" id="PS51257">
    <property type="entry name" value="PROKAR_LIPOPROTEIN"/>
    <property type="match status" value="1"/>
</dbReference>
<gene>
    <name evidence="2" type="ORF">AX245_06875</name>
    <name evidence="3" type="ORF">C4618_03490</name>
</gene>
<dbReference type="KEGG" id="sage:EN72_01590"/>
<accession>A0A0E1EF26</accession>
<evidence type="ECO:0000313" key="5">
    <source>
        <dbReference type="Proteomes" id="UP000256718"/>
    </source>
</evidence>
<evidence type="ECO:0008006" key="6">
    <source>
        <dbReference type="Google" id="ProtNLM"/>
    </source>
</evidence>
<name>A0A0E1EF26_STRAG</name>
<reference evidence="2 4" key="1">
    <citation type="journal article" date="2016" name="Sci. Rep.">
        <title>Serotype IV Streptococcus agalactiae ST-452 has arisen from large genomic recombination events between CC23 and the hypervirulent CC17 lineages.</title>
        <authorList>
            <person name="Campisi E."/>
            <person name="Rinaudo C.D."/>
            <person name="Donati C."/>
            <person name="Barucco M."/>
            <person name="Torricelli G."/>
            <person name="Edwards M.S."/>
            <person name="Baker C.J."/>
            <person name="Margarit I."/>
            <person name="Rosini R."/>
        </authorList>
    </citation>
    <scope>NUCLEOTIDE SEQUENCE [LARGE SCALE GENOMIC DNA]</scope>
    <source>
        <strain evidence="2 4">CZ-PW-140</strain>
    </source>
</reference>
<dbReference type="RefSeq" id="WP_001233828.1">
    <property type="nucleotide sequence ID" value="NZ_BCNI01000029.1"/>
</dbReference>
<reference evidence="3 5" key="2">
    <citation type="journal article" date="2018" name="Emerg. Microbes Infect.">
        <title>Phenotypic and molecular analysis of nontypeable Group B streptococci: identification of cps2a and hybrid cps2a/cps5 Group B streptococcal capsule gene clusters.</title>
        <authorList>
            <person name="Alhhazmi A."/>
            <person name="Tyrrell G.J."/>
        </authorList>
    </citation>
    <scope>NUCLEOTIDE SEQUENCE [LARGE SCALE GENOMIC DNA]</scope>
    <source>
        <strain evidence="3 5">PLGBS17</strain>
    </source>
</reference>
<protein>
    <recommendedName>
        <fullName evidence="6">Lipoprotein</fullName>
    </recommendedName>
</protein>
<evidence type="ECO:0000313" key="3">
    <source>
        <dbReference type="EMBL" id="RDY85222.1"/>
    </source>
</evidence>
<sequence>MRKYIKWLIPISIFGMILGGCQMNSEHKSQSNEVKNSKQSEVKKDKKMTKKEQLAYLKEHEQEIIDYVKLHNNQIESVQFDWSSVKVEQSGNGTPQGGDYNLSLRGKFNHLQNSKLIVDFYLAHKNDIPNIKSMGMLNKPYIHKNGIWHIYE</sequence>
<dbReference type="EMBL" id="MAWT01000045">
    <property type="protein sequence ID" value="OCM70632.1"/>
    <property type="molecule type" value="Genomic_DNA"/>
</dbReference>
<dbReference type="EMBL" id="QHGZ01000091">
    <property type="protein sequence ID" value="RDY85222.1"/>
    <property type="molecule type" value="Genomic_DNA"/>
</dbReference>
<evidence type="ECO:0000313" key="2">
    <source>
        <dbReference type="EMBL" id="OCM70632.1"/>
    </source>
</evidence>
<organism evidence="2 4">
    <name type="scientific">Streptococcus agalactiae</name>
    <dbReference type="NCBI Taxonomy" id="1311"/>
    <lineage>
        <taxon>Bacteria</taxon>
        <taxon>Bacillati</taxon>
        <taxon>Bacillota</taxon>
        <taxon>Bacilli</taxon>
        <taxon>Lactobacillales</taxon>
        <taxon>Streptococcaceae</taxon>
        <taxon>Streptococcus</taxon>
    </lineage>
</organism>
<evidence type="ECO:0000313" key="4">
    <source>
        <dbReference type="Proteomes" id="UP000093122"/>
    </source>
</evidence>
<feature type="region of interest" description="Disordered" evidence="1">
    <location>
        <begin position="28"/>
        <end position="48"/>
    </location>
</feature>
<comment type="caution">
    <text evidence="2">The sequence shown here is derived from an EMBL/GenBank/DDBJ whole genome shotgun (WGS) entry which is preliminary data.</text>
</comment>
<dbReference type="AlphaFoldDB" id="A0A0E1EF26"/>
<dbReference type="OMA" id="WMAKEAN"/>
<proteinExistence type="predicted"/>
<dbReference type="Proteomes" id="UP000256718">
    <property type="component" value="Unassembled WGS sequence"/>
</dbReference>
<dbReference type="Proteomes" id="UP000093122">
    <property type="component" value="Unassembled WGS sequence"/>
</dbReference>
<evidence type="ECO:0000256" key="1">
    <source>
        <dbReference type="SAM" id="MobiDB-lite"/>
    </source>
</evidence>